<dbReference type="PROSITE" id="PS00135">
    <property type="entry name" value="TRYPSIN_SER"/>
    <property type="match status" value="1"/>
</dbReference>
<dbReference type="Gene3D" id="2.40.10.10">
    <property type="entry name" value="Trypsin-like serine proteases"/>
    <property type="match status" value="1"/>
</dbReference>
<evidence type="ECO:0000256" key="1">
    <source>
        <dbReference type="ARBA" id="ARBA00023157"/>
    </source>
</evidence>
<dbReference type="PANTHER" id="PTHR24253">
    <property type="entry name" value="TRANSMEMBRANE PROTEASE SERINE"/>
    <property type="match status" value="1"/>
</dbReference>
<dbReference type="InterPro" id="IPR043504">
    <property type="entry name" value="Peptidase_S1_PA_chymotrypsin"/>
</dbReference>
<dbReference type="InterPro" id="IPR018114">
    <property type="entry name" value="TRYPSIN_HIS"/>
</dbReference>
<protein>
    <recommendedName>
        <fullName evidence="3">Peptidase S1 domain-containing protein</fullName>
    </recommendedName>
</protein>
<proteinExistence type="predicted"/>
<evidence type="ECO:0000259" key="3">
    <source>
        <dbReference type="PROSITE" id="PS50240"/>
    </source>
</evidence>
<dbReference type="InterPro" id="IPR001314">
    <property type="entry name" value="Peptidase_S1A"/>
</dbReference>
<dbReference type="SMART" id="SM00020">
    <property type="entry name" value="Tryp_SPc"/>
    <property type="match status" value="1"/>
</dbReference>
<keyword evidence="2" id="KW-0645">Protease</keyword>
<feature type="domain" description="Peptidase S1" evidence="3">
    <location>
        <begin position="59"/>
        <end position="299"/>
    </location>
</feature>
<reference evidence="4" key="1">
    <citation type="journal article" date="2014" name="Int. J. Syst. Evol. Microbiol.">
        <title>Complete genome sequence of Corynebacterium casei LMG S-19264T (=DSM 44701T), isolated from a smear-ripened cheese.</title>
        <authorList>
            <consortium name="US DOE Joint Genome Institute (JGI-PGF)"/>
            <person name="Walter F."/>
            <person name="Albersmeier A."/>
            <person name="Kalinowski J."/>
            <person name="Ruckert C."/>
        </authorList>
    </citation>
    <scope>NUCLEOTIDE SEQUENCE</scope>
    <source>
        <strain evidence="4">NBRC 110071</strain>
    </source>
</reference>
<accession>A0AA37W682</accession>
<keyword evidence="1" id="KW-1015">Disulfide bond</keyword>
<dbReference type="PANTHER" id="PTHR24253:SF153">
    <property type="entry name" value="SERINE PROTEASE HEPSIN"/>
    <property type="match status" value="1"/>
</dbReference>
<dbReference type="PROSITE" id="PS50240">
    <property type="entry name" value="TRYPSIN_DOM"/>
    <property type="match status" value="1"/>
</dbReference>
<gene>
    <name evidence="4" type="ORF">GCM10007876_05060</name>
</gene>
<name>A0AA37W682_9GAMM</name>
<dbReference type="InterPro" id="IPR009003">
    <property type="entry name" value="Peptidase_S1_PA"/>
</dbReference>
<dbReference type="InterPro" id="IPR033116">
    <property type="entry name" value="TRYPSIN_SER"/>
</dbReference>
<evidence type="ECO:0000256" key="2">
    <source>
        <dbReference type="RuleBase" id="RU363034"/>
    </source>
</evidence>
<dbReference type="GO" id="GO:0004252">
    <property type="term" value="F:serine-type endopeptidase activity"/>
    <property type="evidence" value="ECO:0007669"/>
    <property type="project" value="InterPro"/>
</dbReference>
<dbReference type="GO" id="GO:0006508">
    <property type="term" value="P:proteolysis"/>
    <property type="evidence" value="ECO:0007669"/>
    <property type="project" value="UniProtKB-KW"/>
</dbReference>
<reference evidence="4" key="2">
    <citation type="submission" date="2023-01" db="EMBL/GenBank/DDBJ databases">
        <title>Draft genome sequence of Litoribrevibacter albus strain NBRC 110071.</title>
        <authorList>
            <person name="Sun Q."/>
            <person name="Mori K."/>
        </authorList>
    </citation>
    <scope>NUCLEOTIDE SEQUENCE</scope>
    <source>
        <strain evidence="4">NBRC 110071</strain>
    </source>
</reference>
<evidence type="ECO:0000313" key="5">
    <source>
        <dbReference type="Proteomes" id="UP001161389"/>
    </source>
</evidence>
<keyword evidence="2" id="KW-0720">Serine protease</keyword>
<evidence type="ECO:0000313" key="4">
    <source>
        <dbReference type="EMBL" id="GLQ30028.1"/>
    </source>
</evidence>
<dbReference type="AlphaFoldDB" id="A0AA37W682"/>
<dbReference type="InterPro" id="IPR001254">
    <property type="entry name" value="Trypsin_dom"/>
</dbReference>
<comment type="caution">
    <text evidence="4">The sequence shown here is derived from an EMBL/GenBank/DDBJ whole genome shotgun (WGS) entry which is preliminary data.</text>
</comment>
<dbReference type="PROSITE" id="PS00134">
    <property type="entry name" value="TRYPSIN_HIS"/>
    <property type="match status" value="1"/>
</dbReference>
<dbReference type="SUPFAM" id="SSF50494">
    <property type="entry name" value="Trypsin-like serine proteases"/>
    <property type="match status" value="1"/>
</dbReference>
<dbReference type="EMBL" id="BSNM01000003">
    <property type="protein sequence ID" value="GLQ30028.1"/>
    <property type="molecule type" value="Genomic_DNA"/>
</dbReference>
<keyword evidence="2" id="KW-0378">Hydrolase</keyword>
<organism evidence="4 5">
    <name type="scientific">Litoribrevibacter albus</name>
    <dbReference type="NCBI Taxonomy" id="1473156"/>
    <lineage>
        <taxon>Bacteria</taxon>
        <taxon>Pseudomonadati</taxon>
        <taxon>Pseudomonadota</taxon>
        <taxon>Gammaproteobacteria</taxon>
        <taxon>Oceanospirillales</taxon>
        <taxon>Oceanospirillaceae</taxon>
        <taxon>Litoribrevibacter</taxon>
    </lineage>
</organism>
<dbReference type="Pfam" id="PF00089">
    <property type="entry name" value="Trypsin"/>
    <property type="match status" value="1"/>
</dbReference>
<keyword evidence="5" id="KW-1185">Reference proteome</keyword>
<dbReference type="Proteomes" id="UP001161389">
    <property type="component" value="Unassembled WGS sequence"/>
</dbReference>
<dbReference type="PRINTS" id="PR00722">
    <property type="entry name" value="CHYMOTRYPSIN"/>
</dbReference>
<dbReference type="RefSeq" id="WP_284378407.1">
    <property type="nucleotide sequence ID" value="NZ_BSNM01000003.1"/>
</dbReference>
<sequence length="319" mass="35637">MRYALDTVLAVVLFGMVTTCHAIRGGQSVTELGLQSAQTSLGHLSQRQLHQIEQLSNLIVSIQKPEKVTSNTPQETLYAQTSYAQTSYAHTSYTHKCSGVLIENRLIITAAHCFDDQNTDIQIQSTQGTLKVRSIGIHKHYRREDLIDEYWQYIYDIKLENDHALIEVEENHDLTVLLHQLQLSTNLQHPPSSFTESVYVMGYGQTANIFGMGEGEGELRISGPLSASTQNHHRYEIKNNAKGACQGDSGGPMFKVFIDRVLLLATVSQGDCNTFSRYQAITPETLKPLNYQWLSRTTKTTEEIPSSPISPVALPLISK</sequence>